<keyword evidence="2" id="KW-1185">Reference proteome</keyword>
<dbReference type="AlphaFoldDB" id="A0A8H5CN95"/>
<organism evidence="1 2">
    <name type="scientific">Tetrapyrgos nigripes</name>
    <dbReference type="NCBI Taxonomy" id="182062"/>
    <lineage>
        <taxon>Eukaryota</taxon>
        <taxon>Fungi</taxon>
        <taxon>Dikarya</taxon>
        <taxon>Basidiomycota</taxon>
        <taxon>Agaricomycotina</taxon>
        <taxon>Agaricomycetes</taxon>
        <taxon>Agaricomycetidae</taxon>
        <taxon>Agaricales</taxon>
        <taxon>Marasmiineae</taxon>
        <taxon>Marasmiaceae</taxon>
        <taxon>Tetrapyrgos</taxon>
    </lineage>
</organism>
<dbReference type="EMBL" id="JAACJM010000134">
    <property type="protein sequence ID" value="KAF5343762.1"/>
    <property type="molecule type" value="Genomic_DNA"/>
</dbReference>
<gene>
    <name evidence="1" type="ORF">D9758_015333</name>
</gene>
<evidence type="ECO:0000313" key="2">
    <source>
        <dbReference type="Proteomes" id="UP000559256"/>
    </source>
</evidence>
<dbReference type="InterPro" id="IPR009027">
    <property type="entry name" value="Ribosomal_bL9/RNase_H1_N"/>
</dbReference>
<comment type="caution">
    <text evidence="1">The sequence shown here is derived from an EMBL/GenBank/DDBJ whole genome shotgun (WGS) entry which is preliminary data.</text>
</comment>
<dbReference type="SUPFAM" id="SSF55658">
    <property type="entry name" value="L9 N-domain-like"/>
    <property type="match status" value="1"/>
</dbReference>
<accession>A0A8H5CN95</accession>
<dbReference type="OrthoDB" id="3111051at2759"/>
<evidence type="ECO:0000313" key="1">
    <source>
        <dbReference type="EMBL" id="KAF5343762.1"/>
    </source>
</evidence>
<reference evidence="1 2" key="1">
    <citation type="journal article" date="2020" name="ISME J.">
        <title>Uncovering the hidden diversity of litter-decomposition mechanisms in mushroom-forming fungi.</title>
        <authorList>
            <person name="Floudas D."/>
            <person name="Bentzer J."/>
            <person name="Ahren D."/>
            <person name="Johansson T."/>
            <person name="Persson P."/>
            <person name="Tunlid A."/>
        </authorList>
    </citation>
    <scope>NUCLEOTIDE SEQUENCE [LARGE SCALE GENOMIC DNA]</scope>
    <source>
        <strain evidence="1 2">CBS 291.85</strain>
    </source>
</reference>
<proteinExistence type="predicted"/>
<protein>
    <submittedName>
        <fullName evidence="1">Uncharacterized protein</fullName>
    </submittedName>
</protein>
<sequence>MEQRVQEAEVILEGIETEVKMGHKDTAGWDDDMAASLVVYKQYKVRKWVVVGSGESWGNVAGGKNADAEDLEMEDGAAYLPDMVAQIQQPLPEGLVKVYVAWCSHIQMPHEILVYWPKVLYEKCYIVVKGCRIGIFPTWSITKLFVDTVSGARFQSLKFLKALEHNWDCYNRVPPNKYLVVNFHDHALGRHDIEIAVDNMGHMFTFAMGSPESSILHQFTIHILPGMVAASIAPATHTFIGPPIDLSDVGDVENLLNWQISKQPSTLD</sequence>
<dbReference type="Proteomes" id="UP000559256">
    <property type="component" value="Unassembled WGS sequence"/>
</dbReference>
<name>A0A8H5CN95_9AGAR</name>